<dbReference type="Proteomes" id="UP001202180">
    <property type="component" value="Unassembled WGS sequence"/>
</dbReference>
<evidence type="ECO:0000256" key="8">
    <source>
        <dbReference type="PROSITE-ProRule" id="PRU00433"/>
    </source>
</evidence>
<feature type="chain" id="PRO_5045563068" evidence="10">
    <location>
        <begin position="27"/>
        <end position="370"/>
    </location>
</feature>
<evidence type="ECO:0000313" key="12">
    <source>
        <dbReference type="EMBL" id="MCK8490507.1"/>
    </source>
</evidence>
<evidence type="ECO:0000256" key="10">
    <source>
        <dbReference type="SAM" id="SignalP"/>
    </source>
</evidence>
<dbReference type="PIRSF" id="PIRSF000294">
    <property type="entry name" value="Cytochrome-c_peroxidase"/>
    <property type="match status" value="1"/>
</dbReference>
<keyword evidence="2 8" id="KW-0349">Heme</keyword>
<organism evidence="12 13">
    <name type="scientific">Spirosoma liriopis</name>
    <dbReference type="NCBI Taxonomy" id="2937440"/>
    <lineage>
        <taxon>Bacteria</taxon>
        <taxon>Pseudomonadati</taxon>
        <taxon>Bacteroidota</taxon>
        <taxon>Cytophagia</taxon>
        <taxon>Cytophagales</taxon>
        <taxon>Cytophagaceae</taxon>
        <taxon>Spirosoma</taxon>
    </lineage>
</organism>
<dbReference type="InterPro" id="IPR036909">
    <property type="entry name" value="Cyt_c-like_dom_sf"/>
</dbReference>
<evidence type="ECO:0000256" key="4">
    <source>
        <dbReference type="ARBA" id="ARBA00022729"/>
    </source>
</evidence>
<name>A0ABT0HF67_9BACT</name>
<dbReference type="PROSITE" id="PS51007">
    <property type="entry name" value="CYTC"/>
    <property type="match status" value="1"/>
</dbReference>
<keyword evidence="6" id="KW-0560">Oxidoreductase</keyword>
<evidence type="ECO:0000259" key="11">
    <source>
        <dbReference type="PROSITE" id="PS51007"/>
    </source>
</evidence>
<dbReference type="InterPro" id="IPR004852">
    <property type="entry name" value="Di-haem_cyt_c_peroxidsae"/>
</dbReference>
<accession>A0ABT0HF67</accession>
<evidence type="ECO:0000256" key="2">
    <source>
        <dbReference type="ARBA" id="ARBA00022617"/>
    </source>
</evidence>
<evidence type="ECO:0000256" key="6">
    <source>
        <dbReference type="ARBA" id="ARBA00023002"/>
    </source>
</evidence>
<keyword evidence="4 10" id="KW-0732">Signal</keyword>
<keyword evidence="3 8" id="KW-0479">Metal-binding</keyword>
<keyword evidence="5" id="KW-0574">Periplasm</keyword>
<feature type="region of interest" description="Disordered" evidence="9">
    <location>
        <begin position="30"/>
        <end position="49"/>
    </location>
</feature>
<evidence type="ECO:0000256" key="1">
    <source>
        <dbReference type="ARBA" id="ARBA00004418"/>
    </source>
</evidence>
<keyword evidence="13" id="KW-1185">Reference proteome</keyword>
<dbReference type="InterPro" id="IPR009056">
    <property type="entry name" value="Cyt_c-like_dom"/>
</dbReference>
<dbReference type="Pfam" id="PF03150">
    <property type="entry name" value="CCP_MauG"/>
    <property type="match status" value="1"/>
</dbReference>
<feature type="domain" description="Cytochrome c" evidence="11">
    <location>
        <begin position="232"/>
        <end position="357"/>
    </location>
</feature>
<keyword evidence="7 8" id="KW-0408">Iron</keyword>
<dbReference type="EMBL" id="JALPRF010000001">
    <property type="protein sequence ID" value="MCK8490507.1"/>
    <property type="molecule type" value="Genomic_DNA"/>
</dbReference>
<evidence type="ECO:0000313" key="13">
    <source>
        <dbReference type="Proteomes" id="UP001202180"/>
    </source>
</evidence>
<evidence type="ECO:0000256" key="5">
    <source>
        <dbReference type="ARBA" id="ARBA00022764"/>
    </source>
</evidence>
<proteinExistence type="predicted"/>
<evidence type="ECO:0000256" key="3">
    <source>
        <dbReference type="ARBA" id="ARBA00022723"/>
    </source>
</evidence>
<dbReference type="Gene3D" id="1.10.760.10">
    <property type="entry name" value="Cytochrome c-like domain"/>
    <property type="match status" value="2"/>
</dbReference>
<dbReference type="InterPro" id="IPR051395">
    <property type="entry name" value="Cytochrome_c_Peroxidase/MauG"/>
</dbReference>
<comment type="caution">
    <text evidence="12">The sequence shown here is derived from an EMBL/GenBank/DDBJ whole genome shotgun (WGS) entry which is preliminary data.</text>
</comment>
<gene>
    <name evidence="12" type="ORF">M0L20_01515</name>
</gene>
<feature type="signal peptide" evidence="10">
    <location>
        <begin position="1"/>
        <end position="26"/>
    </location>
</feature>
<reference evidence="12 13" key="1">
    <citation type="submission" date="2022-04" db="EMBL/GenBank/DDBJ databases">
        <title>Spirosoma sp. strain RP8 genome sequencing and assembly.</title>
        <authorList>
            <person name="Jung Y."/>
        </authorList>
    </citation>
    <scope>NUCLEOTIDE SEQUENCE [LARGE SCALE GENOMIC DNA]</scope>
    <source>
        <strain evidence="12 13">RP8</strain>
    </source>
</reference>
<evidence type="ECO:0000256" key="7">
    <source>
        <dbReference type="ARBA" id="ARBA00023004"/>
    </source>
</evidence>
<protein>
    <submittedName>
        <fullName evidence="12">C-type cytochrome</fullName>
    </submittedName>
</protein>
<evidence type="ECO:0000256" key="9">
    <source>
        <dbReference type="SAM" id="MobiDB-lite"/>
    </source>
</evidence>
<comment type="subcellular location">
    <subcellularLocation>
        <location evidence="1">Periplasm</location>
    </subcellularLocation>
</comment>
<dbReference type="SUPFAM" id="SSF46626">
    <property type="entry name" value="Cytochrome c"/>
    <property type="match status" value="2"/>
</dbReference>
<dbReference type="PANTHER" id="PTHR30600">
    <property type="entry name" value="CYTOCHROME C PEROXIDASE-RELATED"/>
    <property type="match status" value="1"/>
</dbReference>
<dbReference type="PROSITE" id="PS51257">
    <property type="entry name" value="PROKAR_LIPOPROTEIN"/>
    <property type="match status" value="1"/>
</dbReference>
<dbReference type="InterPro" id="IPR026259">
    <property type="entry name" value="MauG/Cytc_peroxidase"/>
</dbReference>
<dbReference type="RefSeq" id="WP_248475320.1">
    <property type="nucleotide sequence ID" value="NZ_JALPRF010000001.1"/>
</dbReference>
<sequence>MTKSVLHTVRQAGLLVSLFLFGLAVACQTKPDANEPTPNPTPTEPGGVDYKTTPVALRKPANFPDPVYDLTQNPLTVEGVALGKSLFYDTHLSRDSSVSCGFCHQQFAGFAHSDHPLSHGIDDRIGTRNVPGLQNMAWSREFFWDGGVTDLNTLFIAPITNPVEMDMKFADVLARVQKSPKYPSMFKNAFGSDTVTTARFLKAISQFVLTLVSADSRYDKYIRNEAGGVLTSDELAGLSVFKQKCASCHATDLFTDHSYRNNGLPASGINDQGRYTITLNEADRLKFKVPSLRNVENTFPYMHDGRFTTLDQVLNHYASGVKDGPTLDPALKMNGQLGIALTDTEKKQVISFLKTLTDNTFLMNRAFGPN</sequence>